<dbReference type="RefSeq" id="WP_228552739.1">
    <property type="nucleotide sequence ID" value="NZ_JBHSQL010000002.1"/>
</dbReference>
<keyword evidence="1" id="KW-0805">Transcription regulation</keyword>
<organism evidence="5 6">
    <name type="scientific">Mumia xiangluensis</name>
    <dbReference type="NCBI Taxonomy" id="1678900"/>
    <lineage>
        <taxon>Bacteria</taxon>
        <taxon>Bacillati</taxon>
        <taxon>Actinomycetota</taxon>
        <taxon>Actinomycetes</taxon>
        <taxon>Propionibacteriales</taxon>
        <taxon>Nocardioidaceae</taxon>
        <taxon>Mumia</taxon>
    </lineage>
</organism>
<gene>
    <name evidence="5" type="ORF">ACFPYK_03410</name>
</gene>
<evidence type="ECO:0000313" key="6">
    <source>
        <dbReference type="Proteomes" id="UP001596097"/>
    </source>
</evidence>
<dbReference type="InterPro" id="IPR036388">
    <property type="entry name" value="WH-like_DNA-bd_sf"/>
</dbReference>
<dbReference type="EMBL" id="JBHSQL010000002">
    <property type="protein sequence ID" value="MFC6148429.1"/>
    <property type="molecule type" value="Genomic_DNA"/>
</dbReference>
<comment type="caution">
    <text evidence="5">The sequence shown here is derived from an EMBL/GenBank/DDBJ whole genome shotgun (WGS) entry which is preliminary data.</text>
</comment>
<dbReference type="Gene3D" id="1.10.10.10">
    <property type="entry name" value="Winged helix-like DNA-binding domain superfamily/Winged helix DNA-binding domain"/>
    <property type="match status" value="1"/>
</dbReference>
<evidence type="ECO:0000256" key="1">
    <source>
        <dbReference type="ARBA" id="ARBA00023015"/>
    </source>
</evidence>
<dbReference type="Pfam" id="PF01638">
    <property type="entry name" value="HxlR"/>
    <property type="match status" value="1"/>
</dbReference>
<sequence length="166" mass="18251">MILKGVLSDRDAWSAVGRCSIEKAVEIVGTRTALLVMREAYYGTTRFDDFAERVGMTRAATASRLAALVDAGLLEQRDYQEPGQRTRKEYVITESGRDLVPVVWALFQWGGKHSPSPTPLELTHHDCGATVDVEVRCAEGHLVGLDDVELRIARRERPVPSGGSDA</sequence>
<name>A0ABW1QG68_9ACTN</name>
<keyword evidence="6" id="KW-1185">Reference proteome</keyword>
<evidence type="ECO:0000259" key="4">
    <source>
        <dbReference type="PROSITE" id="PS51118"/>
    </source>
</evidence>
<feature type="domain" description="HTH hxlR-type" evidence="4">
    <location>
        <begin position="19"/>
        <end position="118"/>
    </location>
</feature>
<dbReference type="InterPro" id="IPR002577">
    <property type="entry name" value="HTH_HxlR"/>
</dbReference>
<dbReference type="PANTHER" id="PTHR33204">
    <property type="entry name" value="TRANSCRIPTIONAL REGULATOR, MARR FAMILY"/>
    <property type="match status" value="1"/>
</dbReference>
<dbReference type="Proteomes" id="UP001596097">
    <property type="component" value="Unassembled WGS sequence"/>
</dbReference>
<dbReference type="SUPFAM" id="SSF46785">
    <property type="entry name" value="Winged helix' DNA-binding domain"/>
    <property type="match status" value="1"/>
</dbReference>
<evidence type="ECO:0000256" key="3">
    <source>
        <dbReference type="ARBA" id="ARBA00023163"/>
    </source>
</evidence>
<dbReference type="PROSITE" id="PS51118">
    <property type="entry name" value="HTH_HXLR"/>
    <property type="match status" value="1"/>
</dbReference>
<keyword evidence="2" id="KW-0238">DNA-binding</keyword>
<proteinExistence type="predicted"/>
<dbReference type="PANTHER" id="PTHR33204:SF18">
    <property type="entry name" value="TRANSCRIPTIONAL REGULATORY PROTEIN"/>
    <property type="match status" value="1"/>
</dbReference>
<dbReference type="InterPro" id="IPR036390">
    <property type="entry name" value="WH_DNA-bd_sf"/>
</dbReference>
<reference evidence="6" key="1">
    <citation type="journal article" date="2019" name="Int. J. Syst. Evol. Microbiol.">
        <title>The Global Catalogue of Microorganisms (GCM) 10K type strain sequencing project: providing services to taxonomists for standard genome sequencing and annotation.</title>
        <authorList>
            <consortium name="The Broad Institute Genomics Platform"/>
            <consortium name="The Broad Institute Genome Sequencing Center for Infectious Disease"/>
            <person name="Wu L."/>
            <person name="Ma J."/>
        </authorList>
    </citation>
    <scope>NUCLEOTIDE SEQUENCE [LARGE SCALE GENOMIC DNA]</scope>
    <source>
        <strain evidence="6">CGMCC 4.7198</strain>
    </source>
</reference>
<evidence type="ECO:0000256" key="2">
    <source>
        <dbReference type="ARBA" id="ARBA00023125"/>
    </source>
</evidence>
<evidence type="ECO:0000313" key="5">
    <source>
        <dbReference type="EMBL" id="MFC6148429.1"/>
    </source>
</evidence>
<keyword evidence="3" id="KW-0804">Transcription</keyword>
<protein>
    <submittedName>
        <fullName evidence="5">Winged helix-turn-helix transcriptional regulator</fullName>
    </submittedName>
</protein>
<accession>A0ABW1QG68</accession>